<evidence type="ECO:0008006" key="4">
    <source>
        <dbReference type="Google" id="ProtNLM"/>
    </source>
</evidence>
<dbReference type="Pfam" id="PF17170">
    <property type="entry name" value="DUF5128"/>
    <property type="match status" value="1"/>
</dbReference>
<dbReference type="Gene3D" id="2.120.10.30">
    <property type="entry name" value="TolB, C-terminal domain"/>
    <property type="match status" value="1"/>
</dbReference>
<dbReference type="STRING" id="288992.SAMN04488522_1021444"/>
<accession>A0A1M5C0V5</accession>
<evidence type="ECO:0000313" key="3">
    <source>
        <dbReference type="Proteomes" id="UP000184287"/>
    </source>
</evidence>
<protein>
    <recommendedName>
        <fullName evidence="4">6-bladed beta-propeller protein</fullName>
    </recommendedName>
</protein>
<name>A0A1M5C0V5_9SPHI</name>
<organism evidence="2 3">
    <name type="scientific">Pedobacter caeni</name>
    <dbReference type="NCBI Taxonomy" id="288992"/>
    <lineage>
        <taxon>Bacteria</taxon>
        <taxon>Pseudomonadati</taxon>
        <taxon>Bacteroidota</taxon>
        <taxon>Sphingobacteriia</taxon>
        <taxon>Sphingobacteriales</taxon>
        <taxon>Sphingobacteriaceae</taxon>
        <taxon>Pedobacter</taxon>
    </lineage>
</organism>
<dbReference type="Proteomes" id="UP000184287">
    <property type="component" value="Unassembled WGS sequence"/>
</dbReference>
<proteinExistence type="predicted"/>
<evidence type="ECO:0000256" key="1">
    <source>
        <dbReference type="SAM" id="Phobius"/>
    </source>
</evidence>
<gene>
    <name evidence="2" type="ORF">SAMN04488522_1021444</name>
</gene>
<keyword evidence="1" id="KW-0812">Transmembrane</keyword>
<dbReference type="InterPro" id="IPR011042">
    <property type="entry name" value="6-blade_b-propeller_TolB-like"/>
</dbReference>
<dbReference type="RefSeq" id="WP_084528877.1">
    <property type="nucleotide sequence ID" value="NZ_FQUQ01000002.1"/>
</dbReference>
<keyword evidence="3" id="KW-1185">Reference proteome</keyword>
<dbReference type="AlphaFoldDB" id="A0A1M5C0V5"/>
<dbReference type="EMBL" id="FQUQ01000002">
    <property type="protein sequence ID" value="SHF48331.1"/>
    <property type="molecule type" value="Genomic_DNA"/>
</dbReference>
<dbReference type="OrthoDB" id="828283at2"/>
<reference evidence="3" key="1">
    <citation type="submission" date="2016-11" db="EMBL/GenBank/DDBJ databases">
        <authorList>
            <person name="Varghese N."/>
            <person name="Submissions S."/>
        </authorList>
    </citation>
    <scope>NUCLEOTIDE SEQUENCE [LARGE SCALE GENOMIC DNA]</scope>
    <source>
        <strain evidence="3">DSM 16990</strain>
    </source>
</reference>
<keyword evidence="1" id="KW-1133">Transmembrane helix</keyword>
<sequence>MLYAHTCKKTLNRVYCFGSFLLMAILLVSCTTGGKRPPLKATYLPDTASLKLLKIDPAKTEEDPLGSAILDSVVYLPLETTGESMFSNINQLEVTKSYYIIADETTNSILLFTKNGRFYSKISNRGHKVEDSYKKIDKFAVNESKLQVIFADQHTDYIFYYAFDGKFLKKVKKDFNSEGYYALSENHTCFYRSTDQMLYRSAAQYFARNKEAERSRIVVANQKEIKKWYLPIDTIGLGPDDLYGVSQYFYNRHAGKVTLTLPYDYNVYEIDSAGQLFNSYRFVLPMKDVLPADFLISDEYKGKRIRYLEKHKPFVYAIADFYKVGNYITFRPINGLDLHNYLLYNLSSKKLFSIGTIVSDSLSFKLPLTEGRIYGVEPDQALVSLVASSSLFKAKLYLSGNEQWDKSLPPVLKKFFSGTNFQNPVLTLLYVKKESQ</sequence>
<evidence type="ECO:0000313" key="2">
    <source>
        <dbReference type="EMBL" id="SHF48331.1"/>
    </source>
</evidence>
<keyword evidence="1" id="KW-0472">Membrane</keyword>
<feature type="transmembrane region" description="Helical" evidence="1">
    <location>
        <begin position="12"/>
        <end position="29"/>
    </location>
</feature>